<dbReference type="EMBL" id="JAGVWF010000017">
    <property type="protein sequence ID" value="MBS3059031.1"/>
    <property type="molecule type" value="Genomic_DNA"/>
</dbReference>
<feature type="transmembrane region" description="Helical" evidence="1">
    <location>
        <begin position="87"/>
        <end position="106"/>
    </location>
</feature>
<reference evidence="2" key="1">
    <citation type="submission" date="2021-03" db="EMBL/GenBank/DDBJ databases">
        <authorList>
            <person name="Jaffe A."/>
        </authorList>
    </citation>
    <scope>NUCLEOTIDE SEQUENCE</scope>
    <source>
        <strain evidence="2">RIFCSPHIGHO2_01_FULL_GW2011_AR10_43_9</strain>
    </source>
</reference>
<sequence length="154" mass="16694">MIGLHAFLGEFGVIAFLWVFVELLSPTEARLKRAKIASMIGVFLLFASWLVGGYYYVNVYGSEVKPLIKAGPEPWAHAIFTETKEHVFMFLPFLGVLILGLVSVYGNRLLQDTKARNAVLLLAIVVVVIGFSMAGMGYLISSGARAALEAGATP</sequence>
<keyword evidence="1" id="KW-1133">Transmembrane helix</keyword>
<dbReference type="Proteomes" id="UP000683213">
    <property type="component" value="Unassembled WGS sequence"/>
</dbReference>
<dbReference type="AlphaFoldDB" id="A0A8T4KXB1"/>
<accession>A0A8T4KXB1</accession>
<feature type="transmembrane region" description="Helical" evidence="1">
    <location>
        <begin position="6"/>
        <end position="24"/>
    </location>
</feature>
<evidence type="ECO:0000256" key="1">
    <source>
        <dbReference type="SAM" id="Phobius"/>
    </source>
</evidence>
<gene>
    <name evidence="2" type="ORF">J4224_01245</name>
</gene>
<reference evidence="2" key="2">
    <citation type="submission" date="2021-05" db="EMBL/GenBank/DDBJ databases">
        <title>Protein family content uncovers lineage relationships and bacterial pathway maintenance mechanisms in DPANN archaea.</title>
        <authorList>
            <person name="Castelle C.J."/>
            <person name="Meheust R."/>
            <person name="Jaffe A.L."/>
            <person name="Seitz K."/>
            <person name="Gong X."/>
            <person name="Baker B.J."/>
            <person name="Banfield J.F."/>
        </authorList>
    </citation>
    <scope>NUCLEOTIDE SEQUENCE</scope>
    <source>
        <strain evidence="2">RIFCSPHIGHO2_01_FULL_GW2011_AR10_43_9</strain>
    </source>
</reference>
<evidence type="ECO:0000313" key="2">
    <source>
        <dbReference type="EMBL" id="MBS3059031.1"/>
    </source>
</evidence>
<organism evidence="2 3">
    <name type="scientific">Candidatus Iainarchaeum sp</name>
    <dbReference type="NCBI Taxonomy" id="3101447"/>
    <lineage>
        <taxon>Archaea</taxon>
        <taxon>Candidatus Iainarchaeota</taxon>
        <taxon>Candidatus Iainarchaeia</taxon>
        <taxon>Candidatus Iainarchaeales</taxon>
        <taxon>Candidatus Iainarchaeaceae</taxon>
        <taxon>Candidatus Iainarchaeum</taxon>
    </lineage>
</organism>
<keyword evidence="1" id="KW-0812">Transmembrane</keyword>
<protein>
    <submittedName>
        <fullName evidence="2">Uncharacterized protein</fullName>
    </submittedName>
</protein>
<name>A0A8T4KXB1_9ARCH</name>
<comment type="caution">
    <text evidence="2">The sequence shown here is derived from an EMBL/GenBank/DDBJ whole genome shotgun (WGS) entry which is preliminary data.</text>
</comment>
<feature type="transmembrane region" description="Helical" evidence="1">
    <location>
        <begin position="36"/>
        <end position="57"/>
    </location>
</feature>
<feature type="transmembrane region" description="Helical" evidence="1">
    <location>
        <begin position="118"/>
        <end position="140"/>
    </location>
</feature>
<evidence type="ECO:0000313" key="3">
    <source>
        <dbReference type="Proteomes" id="UP000683213"/>
    </source>
</evidence>
<keyword evidence="1" id="KW-0472">Membrane</keyword>
<proteinExistence type="predicted"/>